<dbReference type="Proteomes" id="UP000249364">
    <property type="component" value="Unassembled WGS sequence"/>
</dbReference>
<dbReference type="STRING" id="121821.GCA_001870675_02622"/>
<organism evidence="2 3">
    <name type="scientific">Roseinatronobacter thiooxidans</name>
    <dbReference type="NCBI Taxonomy" id="121821"/>
    <lineage>
        <taxon>Bacteria</taxon>
        <taxon>Pseudomonadati</taxon>
        <taxon>Pseudomonadota</taxon>
        <taxon>Alphaproteobacteria</taxon>
        <taxon>Rhodobacterales</taxon>
        <taxon>Paracoccaceae</taxon>
        <taxon>Roseinatronobacter</taxon>
    </lineage>
</organism>
<keyword evidence="3" id="KW-1185">Reference proteome</keyword>
<dbReference type="AlphaFoldDB" id="A0A2W7R9R9"/>
<evidence type="ECO:0008006" key="4">
    <source>
        <dbReference type="Google" id="ProtNLM"/>
    </source>
</evidence>
<dbReference type="Pfam" id="PF09838">
    <property type="entry name" value="DUF2065"/>
    <property type="match status" value="1"/>
</dbReference>
<feature type="transmembrane region" description="Helical" evidence="1">
    <location>
        <begin position="6"/>
        <end position="24"/>
    </location>
</feature>
<dbReference type="RefSeq" id="WP_071470406.1">
    <property type="nucleotide sequence ID" value="NZ_MEHT01000044.1"/>
</dbReference>
<evidence type="ECO:0000313" key="2">
    <source>
        <dbReference type="EMBL" id="PZX47305.1"/>
    </source>
</evidence>
<dbReference type="InterPro" id="IPR019201">
    <property type="entry name" value="DUF2065"/>
</dbReference>
<name>A0A2W7R9R9_9RHOB</name>
<evidence type="ECO:0000313" key="3">
    <source>
        <dbReference type="Proteomes" id="UP000249364"/>
    </source>
</evidence>
<evidence type="ECO:0000256" key="1">
    <source>
        <dbReference type="SAM" id="Phobius"/>
    </source>
</evidence>
<comment type="caution">
    <text evidence="2">The sequence shown here is derived from an EMBL/GenBank/DDBJ whole genome shotgun (WGS) entry which is preliminary data.</text>
</comment>
<keyword evidence="1" id="KW-1133">Transmembrane helix</keyword>
<feature type="transmembrane region" description="Helical" evidence="1">
    <location>
        <begin position="45"/>
        <end position="66"/>
    </location>
</feature>
<keyword evidence="1" id="KW-0812">Transmembrane</keyword>
<accession>A0A2W7R9R9</accession>
<dbReference type="EMBL" id="QKZQ01000002">
    <property type="protein sequence ID" value="PZX47305.1"/>
    <property type="molecule type" value="Genomic_DNA"/>
</dbReference>
<protein>
    <recommendedName>
        <fullName evidence="4">DUF2065 domain-containing protein</fullName>
    </recommendedName>
</protein>
<reference evidence="2 3" key="1">
    <citation type="submission" date="2018-06" db="EMBL/GenBank/DDBJ databases">
        <title>Genomic Encyclopedia of Archaeal and Bacterial Type Strains, Phase II (KMG-II): from individual species to whole genera.</title>
        <authorList>
            <person name="Goeker M."/>
        </authorList>
    </citation>
    <scope>NUCLEOTIDE SEQUENCE [LARGE SCALE GENOMIC DNA]</scope>
    <source>
        <strain evidence="2 3">DSM 13087</strain>
    </source>
</reference>
<proteinExistence type="predicted"/>
<sequence length="67" mass="7171">MTLHTLVLALGLVLVFEGLVFVLAPRRIEDILRMLASLPIDARRMIGMVALVLGAVLVTLSGMIVAS</sequence>
<gene>
    <name evidence="2" type="ORF">LY56_00602</name>
</gene>
<keyword evidence="1" id="KW-0472">Membrane</keyword>